<dbReference type="EMBL" id="VSRR010000004">
    <property type="protein sequence ID" value="MPC07611.1"/>
    <property type="molecule type" value="Genomic_DNA"/>
</dbReference>
<gene>
    <name evidence="1" type="ORF">E2C01_000174</name>
</gene>
<name>A0A5B7CFU2_PORTR</name>
<proteinExistence type="predicted"/>
<comment type="caution">
    <text evidence="1">The sequence shown here is derived from an EMBL/GenBank/DDBJ whole genome shotgun (WGS) entry which is preliminary data.</text>
</comment>
<evidence type="ECO:0000313" key="2">
    <source>
        <dbReference type="Proteomes" id="UP000324222"/>
    </source>
</evidence>
<protein>
    <submittedName>
        <fullName evidence="1">Uncharacterized protein</fullName>
    </submittedName>
</protein>
<accession>A0A5B7CFU2</accession>
<keyword evidence="2" id="KW-1185">Reference proteome</keyword>
<dbReference type="AlphaFoldDB" id="A0A5B7CFU2"/>
<reference evidence="1 2" key="1">
    <citation type="submission" date="2019-05" db="EMBL/GenBank/DDBJ databases">
        <title>Another draft genome of Portunus trituberculatus and its Hox gene families provides insights of decapod evolution.</title>
        <authorList>
            <person name="Jeong J.-H."/>
            <person name="Song I."/>
            <person name="Kim S."/>
            <person name="Choi T."/>
            <person name="Kim D."/>
            <person name="Ryu S."/>
            <person name="Kim W."/>
        </authorList>
    </citation>
    <scope>NUCLEOTIDE SEQUENCE [LARGE SCALE GENOMIC DNA]</scope>
    <source>
        <tissue evidence="1">Muscle</tissue>
    </source>
</reference>
<sequence>MISLLSMYTRVWEPLPERRRRVAEETSSQLEPAGQQNNTKSGLYLNLNASVLYSLAVTCGAFVTCGGRNVPHHEMSYKPLWSCHSPLILHLVGCVGLGSHQAACSCGGWDGGGHLYLAFDASDSFVYCNVLGIGVGVNSSCYLCVVVVAGVGVAPGQSES</sequence>
<organism evidence="1 2">
    <name type="scientific">Portunus trituberculatus</name>
    <name type="common">Swimming crab</name>
    <name type="synonym">Neptunus trituberculatus</name>
    <dbReference type="NCBI Taxonomy" id="210409"/>
    <lineage>
        <taxon>Eukaryota</taxon>
        <taxon>Metazoa</taxon>
        <taxon>Ecdysozoa</taxon>
        <taxon>Arthropoda</taxon>
        <taxon>Crustacea</taxon>
        <taxon>Multicrustacea</taxon>
        <taxon>Malacostraca</taxon>
        <taxon>Eumalacostraca</taxon>
        <taxon>Eucarida</taxon>
        <taxon>Decapoda</taxon>
        <taxon>Pleocyemata</taxon>
        <taxon>Brachyura</taxon>
        <taxon>Eubrachyura</taxon>
        <taxon>Portunoidea</taxon>
        <taxon>Portunidae</taxon>
        <taxon>Portuninae</taxon>
        <taxon>Portunus</taxon>
    </lineage>
</organism>
<dbReference type="Proteomes" id="UP000324222">
    <property type="component" value="Unassembled WGS sequence"/>
</dbReference>
<evidence type="ECO:0000313" key="1">
    <source>
        <dbReference type="EMBL" id="MPC07611.1"/>
    </source>
</evidence>